<evidence type="ECO:0000256" key="1">
    <source>
        <dbReference type="ARBA" id="ARBA00001933"/>
    </source>
</evidence>
<evidence type="ECO:0000256" key="11">
    <source>
        <dbReference type="HAMAP-Rule" id="MF_00133"/>
    </source>
</evidence>
<feature type="modified residue" description="N6-(pyridoxal phosphate)lysine" evidence="11">
    <location>
        <position position="99"/>
    </location>
</feature>
<keyword evidence="9 11" id="KW-0456">Lyase</keyword>
<dbReference type="GO" id="GO:0005737">
    <property type="term" value="C:cytoplasm"/>
    <property type="evidence" value="ECO:0007669"/>
    <property type="project" value="TreeGrafter"/>
</dbReference>
<dbReference type="FunFam" id="3.40.50.1100:FF:000004">
    <property type="entry name" value="Tryptophan synthase beta chain"/>
    <property type="match status" value="1"/>
</dbReference>
<protein>
    <recommendedName>
        <fullName evidence="11">Tryptophan synthase beta chain</fullName>
        <ecNumber evidence="11">4.2.1.20</ecNumber>
    </recommendedName>
</protein>
<evidence type="ECO:0000256" key="7">
    <source>
        <dbReference type="ARBA" id="ARBA00022898"/>
    </source>
</evidence>
<comment type="catalytic activity">
    <reaction evidence="10 11">
        <text>(1S,2R)-1-C-(indol-3-yl)glycerol 3-phosphate + L-serine = D-glyceraldehyde 3-phosphate + L-tryptophan + H2O</text>
        <dbReference type="Rhea" id="RHEA:10532"/>
        <dbReference type="ChEBI" id="CHEBI:15377"/>
        <dbReference type="ChEBI" id="CHEBI:33384"/>
        <dbReference type="ChEBI" id="CHEBI:57912"/>
        <dbReference type="ChEBI" id="CHEBI:58866"/>
        <dbReference type="ChEBI" id="CHEBI:59776"/>
        <dbReference type="EC" id="4.2.1.20"/>
    </reaction>
</comment>
<dbReference type="CDD" id="cd06446">
    <property type="entry name" value="Trp-synth_B"/>
    <property type="match status" value="1"/>
</dbReference>
<evidence type="ECO:0000256" key="6">
    <source>
        <dbReference type="ARBA" id="ARBA00022822"/>
    </source>
</evidence>
<feature type="domain" description="Tryptophan synthase beta chain-like PALP" evidence="12">
    <location>
        <begin position="63"/>
        <end position="381"/>
    </location>
</feature>
<dbReference type="GO" id="GO:0004834">
    <property type="term" value="F:tryptophan synthase activity"/>
    <property type="evidence" value="ECO:0007669"/>
    <property type="project" value="UniProtKB-UniRule"/>
</dbReference>
<sequence>MKTAVQPKIKLTELPQEGHFGEFGGQFVPEILIPALKELERAYREISVRFDFQSELKALRADYGGRPTPLYFAKRLTEYAGGARIFLKREDLVHGGAHKFNNVIGQALLAKAMGKKRVIAETGAGQHGVATAMACAVLGLNAEIYMGARDIERQAMNVQRMKLLGATVHPVTSGSQTLKDAINEALRDWVTHVTTTYYLIGSVVGPHPYPMIVRDFQRVIGDEIKGQLLRREQRLPDLLVACVGGGSNALGTFYPFVNDEKVQFLGAEAAGAASLSHGSVGVLHGAKTFVLQDEHGFISETHSVAAGLDYPAVGPEHALYKKLGRGEYVAVSDAEALEGFRLLARLEGILPALEAAHAVYAGVQRAKRMKRDQIIVITLSGRGDKDLETVMRYDTQPTSEQAL</sequence>
<dbReference type="SUPFAM" id="SSF53686">
    <property type="entry name" value="Tryptophan synthase beta subunit-like PLP-dependent enzymes"/>
    <property type="match status" value="1"/>
</dbReference>
<dbReference type="PROSITE" id="PS00168">
    <property type="entry name" value="TRP_SYNTHASE_BETA"/>
    <property type="match status" value="1"/>
</dbReference>
<evidence type="ECO:0000259" key="12">
    <source>
        <dbReference type="Pfam" id="PF00291"/>
    </source>
</evidence>
<dbReference type="EMBL" id="AP011803">
    <property type="protein sequence ID" value="BAL59568.1"/>
    <property type="molecule type" value="Genomic_DNA"/>
</dbReference>
<dbReference type="Pfam" id="PF00291">
    <property type="entry name" value="PALP"/>
    <property type="match status" value="1"/>
</dbReference>
<evidence type="ECO:0000256" key="5">
    <source>
        <dbReference type="ARBA" id="ARBA00022605"/>
    </source>
</evidence>
<dbReference type="AlphaFoldDB" id="H5SVD9"/>
<dbReference type="PANTHER" id="PTHR48077">
    <property type="entry name" value="TRYPTOPHAN SYNTHASE-RELATED"/>
    <property type="match status" value="1"/>
</dbReference>
<keyword evidence="7 11" id="KW-0663">Pyridoxal phosphate</keyword>
<evidence type="ECO:0000256" key="4">
    <source>
        <dbReference type="ARBA" id="ARBA00011270"/>
    </source>
</evidence>
<comment type="similarity">
    <text evidence="3 11">Belongs to the TrpB family.</text>
</comment>
<gene>
    <name evidence="11" type="primary">trpB</name>
    <name evidence="13" type="ORF">HGMM_OP4C204</name>
</gene>
<evidence type="ECO:0000313" key="13">
    <source>
        <dbReference type="EMBL" id="BAL59568.1"/>
    </source>
</evidence>
<dbReference type="InterPro" id="IPR006654">
    <property type="entry name" value="Trp_synth_beta"/>
</dbReference>
<evidence type="ECO:0000256" key="8">
    <source>
        <dbReference type="ARBA" id="ARBA00023141"/>
    </source>
</evidence>
<keyword evidence="6 11" id="KW-0822">Tryptophan biosynthesis</keyword>
<dbReference type="Gene3D" id="3.40.50.1100">
    <property type="match status" value="2"/>
</dbReference>
<dbReference type="HAMAP" id="MF_00133">
    <property type="entry name" value="Trp_synth_beta"/>
    <property type="match status" value="1"/>
</dbReference>
<dbReference type="NCBIfam" id="TIGR00263">
    <property type="entry name" value="trpB"/>
    <property type="match status" value="1"/>
</dbReference>
<reference evidence="13" key="1">
    <citation type="journal article" date="2005" name="Environ. Microbiol.">
        <title>Genetic and functional properties of uncultivated thermophilic crenarchaeotes from a subsurface gold mine as revealed by analysis of genome fragments.</title>
        <authorList>
            <person name="Nunoura T."/>
            <person name="Hirayama H."/>
            <person name="Takami H."/>
            <person name="Oida H."/>
            <person name="Nishi S."/>
            <person name="Shimamura S."/>
            <person name="Suzuki Y."/>
            <person name="Inagaki F."/>
            <person name="Takai K."/>
            <person name="Nealson K.H."/>
            <person name="Horikoshi K."/>
        </authorList>
    </citation>
    <scope>NUCLEOTIDE SEQUENCE</scope>
</reference>
<dbReference type="EC" id="4.2.1.20" evidence="11"/>
<comment type="subunit">
    <text evidence="4 11">Tetramer of two alpha and two beta chains.</text>
</comment>
<comment type="function">
    <text evidence="11">The beta subunit is responsible for the synthesis of L-tryptophan from indole and L-serine.</text>
</comment>
<reference evidence="13" key="2">
    <citation type="journal article" date="2012" name="PLoS ONE">
        <title>A Deeply Branching Thermophilic Bacterium with an Ancient Acetyl-CoA Pathway Dominates a Subsurface Ecosystem.</title>
        <authorList>
            <person name="Takami H."/>
            <person name="Noguchi H."/>
            <person name="Takaki Y."/>
            <person name="Uchiyama I."/>
            <person name="Toyoda A."/>
            <person name="Nishi S."/>
            <person name="Chee G.-J."/>
            <person name="Arai W."/>
            <person name="Nunoura T."/>
            <person name="Itoh T."/>
            <person name="Hattori M."/>
            <person name="Takai K."/>
        </authorList>
    </citation>
    <scope>NUCLEOTIDE SEQUENCE</scope>
</reference>
<evidence type="ECO:0000256" key="9">
    <source>
        <dbReference type="ARBA" id="ARBA00023239"/>
    </source>
</evidence>
<accession>H5SVD9</accession>
<dbReference type="InterPro" id="IPR036052">
    <property type="entry name" value="TrpB-like_PALP_sf"/>
</dbReference>
<dbReference type="InterPro" id="IPR001926">
    <property type="entry name" value="TrpB-like_PALP"/>
</dbReference>
<evidence type="ECO:0000256" key="3">
    <source>
        <dbReference type="ARBA" id="ARBA00009982"/>
    </source>
</evidence>
<comment type="cofactor">
    <cofactor evidence="1 11">
        <name>pyridoxal 5'-phosphate</name>
        <dbReference type="ChEBI" id="CHEBI:597326"/>
    </cofactor>
</comment>
<dbReference type="PANTHER" id="PTHR48077:SF3">
    <property type="entry name" value="TRYPTOPHAN SYNTHASE"/>
    <property type="match status" value="1"/>
</dbReference>
<dbReference type="InterPro" id="IPR023026">
    <property type="entry name" value="Trp_synth_beta/beta-like"/>
</dbReference>
<organism evidence="13">
    <name type="scientific">Acetithermum autotrophicum</name>
    <dbReference type="NCBI Taxonomy" id="1446466"/>
    <lineage>
        <taxon>Bacteria</taxon>
        <taxon>Candidatus Bipolaricaulota</taxon>
        <taxon>Candidatus Acetithermum</taxon>
    </lineage>
</organism>
<dbReference type="PIRSF" id="PIRSF001413">
    <property type="entry name" value="Trp_syn_beta"/>
    <property type="match status" value="1"/>
</dbReference>
<evidence type="ECO:0000256" key="10">
    <source>
        <dbReference type="ARBA" id="ARBA00049047"/>
    </source>
</evidence>
<comment type="pathway">
    <text evidence="2 11">Amino-acid biosynthesis; L-tryptophan biosynthesis; L-tryptophan from chorismate: step 5/5.</text>
</comment>
<dbReference type="UniPathway" id="UPA00035">
    <property type="reaction ID" value="UER00044"/>
</dbReference>
<evidence type="ECO:0000256" key="2">
    <source>
        <dbReference type="ARBA" id="ARBA00004733"/>
    </source>
</evidence>
<dbReference type="InterPro" id="IPR006653">
    <property type="entry name" value="Trp_synth_b_CS"/>
</dbReference>
<proteinExistence type="inferred from homology"/>
<keyword evidence="5 11" id="KW-0028">Amino-acid biosynthesis</keyword>
<name>H5SVD9_ACEAU</name>
<dbReference type="FunFam" id="3.40.50.1100:FF:000001">
    <property type="entry name" value="Tryptophan synthase beta chain"/>
    <property type="match status" value="1"/>
</dbReference>
<keyword evidence="8 11" id="KW-0057">Aromatic amino acid biosynthesis</keyword>